<keyword evidence="5 9" id="KW-0812">Transmembrane</keyword>
<feature type="transmembrane region" description="Helical" evidence="9">
    <location>
        <begin position="195"/>
        <end position="217"/>
    </location>
</feature>
<feature type="transmembrane region" description="Helical" evidence="9">
    <location>
        <begin position="38"/>
        <end position="57"/>
    </location>
</feature>
<sequence length="491" mass="52656">MAENRTFRKPTLAEAVIVVLALFLPITIGNIIFGYNIILMLLVAGSLASLMAMRIGWRWKEIETSIIKHLDGAMPCVFILFMIGVVVASFIFAGSIPMLIYYGMHMVNPKFLILCSLLICSVLSVATGSSWTSAGTAGVALMGIAMGLEVPLSPVLGAIVAGAVIGDKLSPLSDTTNLAAMATGVYLYDHIRSMLWTTVPAFIVAAVIYTVYGLTSISGGSLESENVTIMLRQMDQIYNWNILLMIPFVIMIGGALLKYPAVPCMFGASLVAIVLGVYVQGFSFADGVNCLMSGFKVSMATSSGIDMEAISPAVLKLLHRGGLNSMFFTICIVISAYTYTGIAQGAGYFDILLEHLVGKKASQGMTVLIAVISGIFLTIFGGISYIPIIMLGTLFKKPFLRHNLDLSNLSRTCEDTGTMFIACVPWASSGVYYHGVFGVSVLTFAPWIIISFICPVLAVIYGYTGFGMKKISPEEAKRQLAALEAEDSVIA</sequence>
<feature type="transmembrane region" description="Helical" evidence="9">
    <location>
        <begin position="12"/>
        <end position="32"/>
    </location>
</feature>
<feature type="transmembrane region" description="Helical" evidence="9">
    <location>
        <begin position="171"/>
        <end position="188"/>
    </location>
</feature>
<keyword evidence="7 9" id="KW-0472">Membrane</keyword>
<name>A0A1B2I489_9BACT</name>
<evidence type="ECO:0000259" key="10">
    <source>
        <dbReference type="Pfam" id="PF03553"/>
    </source>
</evidence>
<organism evidence="11 12">
    <name type="scientific">Cloacibacillus porcorum</name>
    <dbReference type="NCBI Taxonomy" id="1197717"/>
    <lineage>
        <taxon>Bacteria</taxon>
        <taxon>Thermotogati</taxon>
        <taxon>Synergistota</taxon>
        <taxon>Synergistia</taxon>
        <taxon>Synergistales</taxon>
        <taxon>Synergistaceae</taxon>
        <taxon>Cloacibacillus</taxon>
    </lineage>
</organism>
<dbReference type="PANTHER" id="PTHR33451:SF3">
    <property type="entry name" value="MALATE-2H(+)_NA(+)-LACTATE ANTIPORTER"/>
    <property type="match status" value="1"/>
</dbReference>
<keyword evidence="2" id="KW-0813">Transport</keyword>
<feature type="transmembrane region" description="Helical" evidence="9">
    <location>
        <begin position="441"/>
        <end position="463"/>
    </location>
</feature>
<dbReference type="InterPro" id="IPR018461">
    <property type="entry name" value="Na/H_Antiport_NhaC-like_C"/>
</dbReference>
<dbReference type="KEGG" id="cpor:BED41_06520"/>
<dbReference type="AlphaFoldDB" id="A0A1B2I489"/>
<dbReference type="PANTHER" id="PTHR33451">
    <property type="entry name" value="MALATE-2H(+)/NA(+)-LACTATE ANTIPORTER"/>
    <property type="match status" value="1"/>
</dbReference>
<keyword evidence="3" id="KW-0050">Antiport</keyword>
<dbReference type="InterPro" id="IPR004770">
    <property type="entry name" value="Na/H_antiport_NhaC"/>
</dbReference>
<dbReference type="Proteomes" id="UP000093044">
    <property type="component" value="Chromosome"/>
</dbReference>
<evidence type="ECO:0000256" key="4">
    <source>
        <dbReference type="ARBA" id="ARBA00022475"/>
    </source>
</evidence>
<dbReference type="GO" id="GO:0015297">
    <property type="term" value="F:antiporter activity"/>
    <property type="evidence" value="ECO:0007669"/>
    <property type="project" value="UniProtKB-KW"/>
</dbReference>
<gene>
    <name evidence="11" type="ORF">BED41_06520</name>
</gene>
<dbReference type="NCBIfam" id="TIGR00931">
    <property type="entry name" value="antiport_nhaC"/>
    <property type="match status" value="1"/>
</dbReference>
<evidence type="ECO:0000256" key="8">
    <source>
        <dbReference type="ARBA" id="ARBA00038435"/>
    </source>
</evidence>
<feature type="domain" description="Na+/H+ antiporter NhaC-like C-terminal" evidence="10">
    <location>
        <begin position="162"/>
        <end position="466"/>
    </location>
</feature>
<evidence type="ECO:0000313" key="12">
    <source>
        <dbReference type="Proteomes" id="UP000093044"/>
    </source>
</evidence>
<evidence type="ECO:0000256" key="3">
    <source>
        <dbReference type="ARBA" id="ARBA00022449"/>
    </source>
</evidence>
<comment type="similarity">
    <text evidence="8">Belongs to the NhaC Na(+)/H(+) (TC 2.A.35) antiporter family.</text>
</comment>
<accession>A0A1B2I489</accession>
<keyword evidence="4" id="KW-1003">Cell membrane</keyword>
<proteinExistence type="inferred from homology"/>
<feature type="transmembrane region" description="Helical" evidence="9">
    <location>
        <begin position="367"/>
        <end position="395"/>
    </location>
</feature>
<keyword evidence="6 9" id="KW-1133">Transmembrane helix</keyword>
<evidence type="ECO:0000256" key="5">
    <source>
        <dbReference type="ARBA" id="ARBA00022692"/>
    </source>
</evidence>
<evidence type="ECO:0000256" key="1">
    <source>
        <dbReference type="ARBA" id="ARBA00004651"/>
    </source>
</evidence>
<dbReference type="Pfam" id="PF03553">
    <property type="entry name" value="Na_H_antiporter"/>
    <property type="match status" value="1"/>
</dbReference>
<comment type="subcellular location">
    <subcellularLocation>
        <location evidence="1">Cell membrane</location>
        <topology evidence="1">Multi-pass membrane protein</topology>
    </subcellularLocation>
</comment>
<feature type="transmembrane region" description="Helical" evidence="9">
    <location>
        <begin position="264"/>
        <end position="285"/>
    </location>
</feature>
<evidence type="ECO:0000256" key="6">
    <source>
        <dbReference type="ARBA" id="ARBA00022989"/>
    </source>
</evidence>
<dbReference type="InterPro" id="IPR052180">
    <property type="entry name" value="NhaC_Na-H+_Antiporter"/>
</dbReference>
<dbReference type="GeneID" id="83057504"/>
<evidence type="ECO:0000313" key="11">
    <source>
        <dbReference type="EMBL" id="ANZ44772.1"/>
    </source>
</evidence>
<feature type="transmembrane region" description="Helical" evidence="9">
    <location>
        <begin position="327"/>
        <end position="347"/>
    </location>
</feature>
<dbReference type="EMBL" id="CP016757">
    <property type="protein sequence ID" value="ANZ44772.1"/>
    <property type="molecule type" value="Genomic_DNA"/>
</dbReference>
<protein>
    <submittedName>
        <fullName evidence="11">Na+/H+ antiporter NhaC</fullName>
    </submittedName>
</protein>
<feature type="transmembrane region" description="Helical" evidence="9">
    <location>
        <begin position="110"/>
        <end position="127"/>
    </location>
</feature>
<dbReference type="GO" id="GO:0005886">
    <property type="term" value="C:plasma membrane"/>
    <property type="evidence" value="ECO:0007669"/>
    <property type="project" value="UniProtKB-SubCell"/>
</dbReference>
<feature type="transmembrane region" description="Helical" evidence="9">
    <location>
        <begin position="237"/>
        <end position="257"/>
    </location>
</feature>
<evidence type="ECO:0000256" key="9">
    <source>
        <dbReference type="SAM" id="Phobius"/>
    </source>
</evidence>
<keyword evidence="12" id="KW-1185">Reference proteome</keyword>
<dbReference type="RefSeq" id="WP_066744229.1">
    <property type="nucleotide sequence ID" value="NZ_CP016757.1"/>
</dbReference>
<feature type="transmembrane region" description="Helical" evidence="9">
    <location>
        <begin position="139"/>
        <end position="165"/>
    </location>
</feature>
<feature type="transmembrane region" description="Helical" evidence="9">
    <location>
        <begin position="78"/>
        <end position="104"/>
    </location>
</feature>
<evidence type="ECO:0000256" key="7">
    <source>
        <dbReference type="ARBA" id="ARBA00023136"/>
    </source>
</evidence>
<reference evidence="11" key="1">
    <citation type="submission" date="2016-08" db="EMBL/GenBank/DDBJ databases">
        <title>Complete genome of Cloacibacillus porcorum.</title>
        <authorList>
            <person name="Looft T."/>
            <person name="Bayles D.O."/>
            <person name="Alt D.P."/>
        </authorList>
    </citation>
    <scope>NUCLEOTIDE SEQUENCE [LARGE SCALE GENOMIC DNA]</scope>
    <source>
        <strain evidence="11">CL-84</strain>
    </source>
</reference>
<evidence type="ECO:0000256" key="2">
    <source>
        <dbReference type="ARBA" id="ARBA00022448"/>
    </source>
</evidence>